<dbReference type="FunFam" id="1.10.10.10:FF:000322">
    <property type="entry name" value="Probable disease resistance protein At1g63360"/>
    <property type="match status" value="1"/>
</dbReference>
<feature type="domain" description="Disease resistance N-terminal" evidence="9">
    <location>
        <begin position="8"/>
        <end position="94"/>
    </location>
</feature>
<dbReference type="PANTHER" id="PTHR23155:SF1193">
    <property type="entry name" value="DISEASE RESISTANCE PROTEIN RPP13-RELATED"/>
    <property type="match status" value="1"/>
</dbReference>
<dbReference type="Gene3D" id="3.40.50.300">
    <property type="entry name" value="P-loop containing nucleotide triphosphate hydrolases"/>
    <property type="match status" value="1"/>
</dbReference>
<dbReference type="Gene3D" id="1.10.10.10">
    <property type="entry name" value="Winged helix-like DNA-binding domain superfamily/Winged helix DNA-binding domain"/>
    <property type="match status" value="1"/>
</dbReference>
<dbReference type="Gene3D" id="1.20.5.4130">
    <property type="match status" value="1"/>
</dbReference>
<keyword evidence="5" id="KW-0611">Plant defense</keyword>
<dbReference type="InterPro" id="IPR044974">
    <property type="entry name" value="Disease_R_plants"/>
</dbReference>
<dbReference type="InterPro" id="IPR058922">
    <property type="entry name" value="WHD_DRP"/>
</dbReference>
<evidence type="ECO:0000256" key="2">
    <source>
        <dbReference type="ARBA" id="ARBA00022614"/>
    </source>
</evidence>
<sequence length="917" mass="104624">MESAVGSAVGFLLENLLQLIKENQDLIRDAGSRVTKLSDNIELLKSVVTRYTEKHFENETLSTLAKQIRSLIHEAEDAIEEYVYYVALQRGKGKLDKAIGAIEHQKNVRAVSRKIEEISERVDEMYLKNCMIGEDAIRMGGGKKPKPGVAGADKVIGFQDATIEVIQRLTGKKLDQQSIAKAEKYKTELKQETEEEQKNELEQKTEFEELEVVSIVGMLGLGKTTLARKVLSDPVIEYEFFTRIFVAVSQDYDKKEVLQTILLQGNFFKNVTELNGKSIDDLVKLIDEKLKNKYLVVLDDVWTNDVWKDLKGVFPDNKKGSRVLITTRNNSVAECSRSKIKPYDLRFLYAEESRELLRTKVFDENRCPEHLEEIETNILDKCKGLPLAIVVTAGILRNNRENKEWWDKVSRGVSLRNLKDDGQKQSDMLIKMSYDHLPYELKPCFLYLGVFPEDVEIPVWRLLRLWIAEGFIQQAPETTLEEIAEDYLRELVDRNLVMVGKRRSNDQIKTCRVHDTLRYFCKKMAIDENLFQEIKSSDEASGSPASSSIKNSRRLCVNTYFADYISGKPSAPYVRSFLSFSKDESTLQKDVCSNIVKPFKLLKVLDIKSIKLVGRFPAELLTLVLLKYIAMNCELKILPKKMSSLFNLQTIIIDTTSSTLDIQLELCKMTQLRHIHTNASTTLPKCQEQSSMVNLQTFSTISPESCSPEFFATTKNLKKLGIRGKLGHFVHSNVVSSLFDSILQLELLENLQLHNDDVTRKLKALPFEHKFPAKLRRLSLQSTSLDWSHMSTLGKLKCLEVLKLKDNAFKGKHWETEDGGFRCLKVLCIGATDLKVWKAKSSNFPQLKSLVLKHCGNLEVIPPDLANVKSLQLIDLEHTSKSVVNSAKNMQLLQLRILRQKKDIETSELKVKIYPPE</sequence>
<evidence type="ECO:0000313" key="13">
    <source>
        <dbReference type="Proteomes" id="UP001630127"/>
    </source>
</evidence>
<dbReference type="Pfam" id="PF18052">
    <property type="entry name" value="Rx_N"/>
    <property type="match status" value="1"/>
</dbReference>
<dbReference type="PANTHER" id="PTHR23155">
    <property type="entry name" value="DISEASE RESISTANCE PROTEIN RP"/>
    <property type="match status" value="1"/>
</dbReference>
<protein>
    <submittedName>
        <fullName evidence="12">Uncharacterized protein</fullName>
    </submittedName>
</protein>
<evidence type="ECO:0000256" key="3">
    <source>
        <dbReference type="ARBA" id="ARBA00022737"/>
    </source>
</evidence>
<keyword evidence="4" id="KW-0547">Nucleotide-binding</keyword>
<gene>
    <name evidence="12" type="ORF">ACH5RR_030237</name>
</gene>
<dbReference type="InterPro" id="IPR027417">
    <property type="entry name" value="P-loop_NTPase"/>
</dbReference>
<dbReference type="PRINTS" id="PR00364">
    <property type="entry name" value="DISEASERSIST"/>
</dbReference>
<evidence type="ECO:0000256" key="5">
    <source>
        <dbReference type="ARBA" id="ARBA00022821"/>
    </source>
</evidence>
<organism evidence="12 13">
    <name type="scientific">Cinchona calisaya</name>
    <dbReference type="NCBI Taxonomy" id="153742"/>
    <lineage>
        <taxon>Eukaryota</taxon>
        <taxon>Viridiplantae</taxon>
        <taxon>Streptophyta</taxon>
        <taxon>Embryophyta</taxon>
        <taxon>Tracheophyta</taxon>
        <taxon>Spermatophyta</taxon>
        <taxon>Magnoliopsida</taxon>
        <taxon>eudicotyledons</taxon>
        <taxon>Gunneridae</taxon>
        <taxon>Pentapetalae</taxon>
        <taxon>asterids</taxon>
        <taxon>lamiids</taxon>
        <taxon>Gentianales</taxon>
        <taxon>Rubiaceae</taxon>
        <taxon>Cinchonoideae</taxon>
        <taxon>Cinchoneae</taxon>
        <taxon>Cinchona</taxon>
    </lineage>
</organism>
<dbReference type="Gene3D" id="1.10.8.430">
    <property type="entry name" value="Helical domain of apoptotic protease-activating factors"/>
    <property type="match status" value="1"/>
</dbReference>
<keyword evidence="3" id="KW-0677">Repeat</keyword>
<dbReference type="AlphaFoldDB" id="A0ABD2YW79"/>
<proteinExistence type="inferred from homology"/>
<evidence type="ECO:0000256" key="1">
    <source>
        <dbReference type="ARBA" id="ARBA00008894"/>
    </source>
</evidence>
<dbReference type="GO" id="GO:0006952">
    <property type="term" value="P:defense response"/>
    <property type="evidence" value="ECO:0007669"/>
    <property type="project" value="UniProtKB-KW"/>
</dbReference>
<dbReference type="Proteomes" id="UP001630127">
    <property type="component" value="Unassembled WGS sequence"/>
</dbReference>
<dbReference type="InterPro" id="IPR055414">
    <property type="entry name" value="LRR_R13L4/SHOC2-like"/>
</dbReference>
<evidence type="ECO:0000259" key="10">
    <source>
        <dbReference type="Pfam" id="PF23559"/>
    </source>
</evidence>
<reference evidence="12 13" key="1">
    <citation type="submission" date="2024-11" db="EMBL/GenBank/DDBJ databases">
        <title>A near-complete genome assembly of Cinchona calisaya.</title>
        <authorList>
            <person name="Lian D.C."/>
            <person name="Zhao X.W."/>
            <person name="Wei L."/>
        </authorList>
    </citation>
    <scope>NUCLEOTIDE SEQUENCE [LARGE SCALE GENOMIC DNA]</scope>
    <source>
        <tissue evidence="12">Nenye</tissue>
    </source>
</reference>
<dbReference type="Pfam" id="PF23598">
    <property type="entry name" value="LRR_14"/>
    <property type="match status" value="1"/>
</dbReference>
<dbReference type="InterPro" id="IPR036388">
    <property type="entry name" value="WH-like_DNA-bd_sf"/>
</dbReference>
<keyword evidence="6" id="KW-0067">ATP-binding</keyword>
<dbReference type="EMBL" id="JBJUIK010000012">
    <property type="protein sequence ID" value="KAL3510836.1"/>
    <property type="molecule type" value="Genomic_DNA"/>
</dbReference>
<dbReference type="GO" id="GO:0051707">
    <property type="term" value="P:response to other organism"/>
    <property type="evidence" value="ECO:0007669"/>
    <property type="project" value="UniProtKB-ARBA"/>
</dbReference>
<evidence type="ECO:0000256" key="6">
    <source>
        <dbReference type="ARBA" id="ARBA00022840"/>
    </source>
</evidence>
<dbReference type="CDD" id="cd14798">
    <property type="entry name" value="RX-CC_like"/>
    <property type="match status" value="1"/>
</dbReference>
<name>A0ABD2YW79_9GENT</name>
<comment type="caution">
    <text evidence="12">The sequence shown here is derived from an EMBL/GenBank/DDBJ whole genome shotgun (WGS) entry which is preliminary data.</text>
</comment>
<feature type="domain" description="NB-ARC" evidence="8">
    <location>
        <begin position="196"/>
        <end position="365"/>
    </location>
</feature>
<evidence type="ECO:0000259" key="11">
    <source>
        <dbReference type="Pfam" id="PF23598"/>
    </source>
</evidence>
<dbReference type="SUPFAM" id="SSF52058">
    <property type="entry name" value="L domain-like"/>
    <property type="match status" value="1"/>
</dbReference>
<dbReference type="InterPro" id="IPR032675">
    <property type="entry name" value="LRR_dom_sf"/>
</dbReference>
<evidence type="ECO:0000313" key="12">
    <source>
        <dbReference type="EMBL" id="KAL3510836.1"/>
    </source>
</evidence>
<evidence type="ECO:0000256" key="7">
    <source>
        <dbReference type="SAM" id="Coils"/>
    </source>
</evidence>
<dbReference type="Pfam" id="PF23559">
    <property type="entry name" value="WHD_DRP"/>
    <property type="match status" value="1"/>
</dbReference>
<dbReference type="InterPro" id="IPR041118">
    <property type="entry name" value="Rx_N"/>
</dbReference>
<dbReference type="SUPFAM" id="SSF52540">
    <property type="entry name" value="P-loop containing nucleoside triphosphate hydrolases"/>
    <property type="match status" value="1"/>
</dbReference>
<evidence type="ECO:0000256" key="4">
    <source>
        <dbReference type="ARBA" id="ARBA00022741"/>
    </source>
</evidence>
<feature type="domain" description="Disease resistance R13L4/SHOC-2-like LRR" evidence="11">
    <location>
        <begin position="574"/>
        <end position="783"/>
    </location>
</feature>
<keyword evidence="13" id="KW-1185">Reference proteome</keyword>
<dbReference type="InterPro" id="IPR038005">
    <property type="entry name" value="RX-like_CC"/>
</dbReference>
<dbReference type="Gene3D" id="3.80.10.10">
    <property type="entry name" value="Ribonuclease Inhibitor"/>
    <property type="match status" value="2"/>
</dbReference>
<feature type="coiled-coil region" evidence="7">
    <location>
        <begin position="179"/>
        <end position="211"/>
    </location>
</feature>
<keyword evidence="2" id="KW-0433">Leucine-rich repeat</keyword>
<accession>A0ABD2YW79</accession>
<dbReference type="InterPro" id="IPR042197">
    <property type="entry name" value="Apaf_helical"/>
</dbReference>
<dbReference type="GO" id="GO:0005524">
    <property type="term" value="F:ATP binding"/>
    <property type="evidence" value="ECO:0007669"/>
    <property type="project" value="UniProtKB-KW"/>
</dbReference>
<keyword evidence="7" id="KW-0175">Coiled coil</keyword>
<dbReference type="Pfam" id="PF00931">
    <property type="entry name" value="NB-ARC"/>
    <property type="match status" value="1"/>
</dbReference>
<evidence type="ECO:0000259" key="8">
    <source>
        <dbReference type="Pfam" id="PF00931"/>
    </source>
</evidence>
<comment type="similarity">
    <text evidence="1">Belongs to the disease resistance NB-LRR family.</text>
</comment>
<dbReference type="InterPro" id="IPR002182">
    <property type="entry name" value="NB-ARC"/>
</dbReference>
<evidence type="ECO:0000259" key="9">
    <source>
        <dbReference type="Pfam" id="PF18052"/>
    </source>
</evidence>
<feature type="domain" description="Disease resistance protein winged helix" evidence="10">
    <location>
        <begin position="450"/>
        <end position="518"/>
    </location>
</feature>
<feature type="coiled-coil region" evidence="7">
    <location>
        <begin position="61"/>
        <end position="121"/>
    </location>
</feature>